<gene>
    <name evidence="2" type="ORF">RND81_14G253600</name>
</gene>
<dbReference type="AlphaFoldDB" id="A0AAW1GUI8"/>
<name>A0AAW1GUI8_SAPOF</name>
<feature type="signal peptide" evidence="1">
    <location>
        <begin position="1"/>
        <end position="26"/>
    </location>
</feature>
<evidence type="ECO:0000256" key="1">
    <source>
        <dbReference type="SAM" id="SignalP"/>
    </source>
</evidence>
<feature type="chain" id="PRO_5043553411" evidence="1">
    <location>
        <begin position="27"/>
        <end position="107"/>
    </location>
</feature>
<keyword evidence="3" id="KW-1185">Reference proteome</keyword>
<proteinExistence type="predicted"/>
<dbReference type="EMBL" id="JBDFQZ010000014">
    <property type="protein sequence ID" value="KAK9667401.1"/>
    <property type="molecule type" value="Genomic_DNA"/>
</dbReference>
<comment type="caution">
    <text evidence="2">The sequence shown here is derived from an EMBL/GenBank/DDBJ whole genome shotgun (WGS) entry which is preliminary data.</text>
</comment>
<dbReference type="Pfam" id="PF10950">
    <property type="entry name" value="Organ_specific"/>
    <property type="match status" value="1"/>
</dbReference>
<dbReference type="Proteomes" id="UP001443914">
    <property type="component" value="Unassembled WGS sequence"/>
</dbReference>
<protein>
    <submittedName>
        <fullName evidence="2">Uncharacterized protein</fullName>
    </submittedName>
</protein>
<accession>A0AAW1GUI8</accession>
<dbReference type="InterPro" id="IPR024489">
    <property type="entry name" value="Organ_specific_prot"/>
</dbReference>
<organism evidence="2 3">
    <name type="scientific">Saponaria officinalis</name>
    <name type="common">Common soapwort</name>
    <name type="synonym">Lychnis saponaria</name>
    <dbReference type="NCBI Taxonomy" id="3572"/>
    <lineage>
        <taxon>Eukaryota</taxon>
        <taxon>Viridiplantae</taxon>
        <taxon>Streptophyta</taxon>
        <taxon>Embryophyta</taxon>
        <taxon>Tracheophyta</taxon>
        <taxon>Spermatophyta</taxon>
        <taxon>Magnoliopsida</taxon>
        <taxon>eudicotyledons</taxon>
        <taxon>Gunneridae</taxon>
        <taxon>Pentapetalae</taxon>
        <taxon>Caryophyllales</taxon>
        <taxon>Caryophyllaceae</taxon>
        <taxon>Caryophylleae</taxon>
        <taxon>Saponaria</taxon>
    </lineage>
</organism>
<evidence type="ECO:0000313" key="2">
    <source>
        <dbReference type="EMBL" id="KAK9667401.1"/>
    </source>
</evidence>
<keyword evidence="1" id="KW-0732">Signal</keyword>
<sequence length="107" mass="12590">MKFPSLFFFFFFLLLLVCKQERGVAAGRRGAVEYWKKVMRDEAMPEVINGLLMDEDITDPLSSEQNKNDKFWNHFNREFDATSNVIIYLPHGKNHKHEELQLPDDPS</sequence>
<evidence type="ECO:0000313" key="3">
    <source>
        <dbReference type="Proteomes" id="UP001443914"/>
    </source>
</evidence>
<reference evidence="2" key="1">
    <citation type="submission" date="2024-03" db="EMBL/GenBank/DDBJ databases">
        <title>WGS assembly of Saponaria officinalis var. Norfolk2.</title>
        <authorList>
            <person name="Jenkins J."/>
            <person name="Shu S."/>
            <person name="Grimwood J."/>
            <person name="Barry K."/>
            <person name="Goodstein D."/>
            <person name="Schmutz J."/>
            <person name="Leebens-Mack J."/>
            <person name="Osbourn A."/>
        </authorList>
    </citation>
    <scope>NUCLEOTIDE SEQUENCE [LARGE SCALE GENOMIC DNA]</scope>
    <source>
        <strain evidence="2">JIC</strain>
    </source>
</reference>